<dbReference type="PANTHER" id="PTHR45586:SF1">
    <property type="entry name" value="LIPOPOLYSACCHARIDE ASSEMBLY PROTEIN B"/>
    <property type="match status" value="1"/>
</dbReference>
<name>A0A8S3PP08_MYTED</name>
<dbReference type="PANTHER" id="PTHR45586">
    <property type="entry name" value="TPR REPEAT-CONTAINING PROTEIN PA4667"/>
    <property type="match status" value="1"/>
</dbReference>
<keyword evidence="2" id="KW-0802">TPR repeat</keyword>
<evidence type="ECO:0000313" key="4">
    <source>
        <dbReference type="Proteomes" id="UP000683360"/>
    </source>
</evidence>
<sequence length="778" mass="89898">MIKNSTFIVDQRCQQVKKSSDIIKDYILKAKNLMEKHRARTAILLYEEVLAIDPKCSAAFTGLVDCYLQAKRPQKALFYLRQLQKLQITDTTSQVLFRFAQCYLKLSEADKAIDVLQKYCIDLKKSGGTDTQHKHQVQGILRQDKTFVDALVEYGPLLYPLGPAQSEEAMTILLTLLANDKDNSYIREKFTWAVQQPDGLKILKSVAGKAWSDIASLVFMATSVRECGGVDEAISIMEHAYDLKKSDPHTLLTYVHMLELIGKQDIGIQLIKKYIEDFLDMAIGNFTCRNLHNFTKFLSTEKFSAALDKELVVESTTQQEDTFTFTPDQLYLLALLHTLVKILFVKGYLDVLPVITDILDPISVNKDLHLTNIRNEAAYFTCISKVMKTKHNLQFDLEKEKFIYLVGDSHCITSAWQHIKFKEETVTIHPVLSTGTKIWHLREESQFYPKINFYNAIKVIPDNAAVMLCFGEIDCREALLLCVEKAKYDSIEEAIDKVIDIYIEVIKDLYKKYNWNIYIHPVMPVLDITRSLVMQFNLRLKHRIKKESTMRWLQFVDELLYTNEDNSLVLKDCYKFDGTHVHPRYTALLETSLRTCTDLVEITPCRTGGYWTNGKVYCSPPECSKYLRQQKNTDYSEEELHVTMNMKDFYEIPENGAREYSSLVSCKRRSENDFELCDSPTGSYSWRKIWKAPLPYKKEWLSLHFLPRWSYKHDCLIQVTDTETQEELMNYIGPCGRYVEMKIGNDPYAKVGIAGKGLNGSVKMRFHDIMLTQKLVAN</sequence>
<proteinExistence type="predicted"/>
<evidence type="ECO:0000256" key="2">
    <source>
        <dbReference type="ARBA" id="ARBA00022803"/>
    </source>
</evidence>
<gene>
    <name evidence="3" type="ORF">MEDL_885</name>
</gene>
<keyword evidence="1" id="KW-0677">Repeat</keyword>
<evidence type="ECO:0000256" key="1">
    <source>
        <dbReference type="ARBA" id="ARBA00022737"/>
    </source>
</evidence>
<dbReference type="AlphaFoldDB" id="A0A8S3PP08"/>
<dbReference type="Pfam" id="PF12895">
    <property type="entry name" value="ANAPC3"/>
    <property type="match status" value="1"/>
</dbReference>
<accession>A0A8S3PP08</accession>
<dbReference type="InterPro" id="IPR051012">
    <property type="entry name" value="CellSynth/LPSAsmb/PSIAsmb"/>
</dbReference>
<protein>
    <submittedName>
        <fullName evidence="3">Uncharacterized protein</fullName>
    </submittedName>
</protein>
<comment type="caution">
    <text evidence="3">The sequence shown here is derived from an EMBL/GenBank/DDBJ whole genome shotgun (WGS) entry which is preliminary data.</text>
</comment>
<dbReference type="Gene3D" id="1.25.40.10">
    <property type="entry name" value="Tetratricopeptide repeat domain"/>
    <property type="match status" value="1"/>
</dbReference>
<dbReference type="OrthoDB" id="435413at2759"/>
<dbReference type="EMBL" id="CAJPWZ010000081">
    <property type="protein sequence ID" value="CAG2185285.1"/>
    <property type="molecule type" value="Genomic_DNA"/>
</dbReference>
<evidence type="ECO:0000313" key="3">
    <source>
        <dbReference type="EMBL" id="CAG2185285.1"/>
    </source>
</evidence>
<dbReference type="InterPro" id="IPR011990">
    <property type="entry name" value="TPR-like_helical_dom_sf"/>
</dbReference>
<organism evidence="3 4">
    <name type="scientific">Mytilus edulis</name>
    <name type="common">Blue mussel</name>
    <dbReference type="NCBI Taxonomy" id="6550"/>
    <lineage>
        <taxon>Eukaryota</taxon>
        <taxon>Metazoa</taxon>
        <taxon>Spiralia</taxon>
        <taxon>Lophotrochozoa</taxon>
        <taxon>Mollusca</taxon>
        <taxon>Bivalvia</taxon>
        <taxon>Autobranchia</taxon>
        <taxon>Pteriomorphia</taxon>
        <taxon>Mytilida</taxon>
        <taxon>Mytiloidea</taxon>
        <taxon>Mytilidae</taxon>
        <taxon>Mytilinae</taxon>
        <taxon>Mytilus</taxon>
    </lineage>
</organism>
<reference evidence="3" key="1">
    <citation type="submission" date="2021-03" db="EMBL/GenBank/DDBJ databases">
        <authorList>
            <person name="Bekaert M."/>
        </authorList>
    </citation>
    <scope>NUCLEOTIDE SEQUENCE</scope>
</reference>
<keyword evidence="4" id="KW-1185">Reference proteome</keyword>
<dbReference type="SUPFAM" id="SSF48452">
    <property type="entry name" value="TPR-like"/>
    <property type="match status" value="1"/>
</dbReference>
<dbReference type="Proteomes" id="UP000683360">
    <property type="component" value="Unassembled WGS sequence"/>
</dbReference>